<reference evidence="1 2" key="1">
    <citation type="journal article" date="2011" name="Genome Res.">
        <title>Phylogeny-wide analysis of social amoeba genomes highlights ancient origins for complex intercellular communication.</title>
        <authorList>
            <person name="Heidel A.J."/>
            <person name="Lawal H.M."/>
            <person name="Felder M."/>
            <person name="Schilde C."/>
            <person name="Helps N.R."/>
            <person name="Tunggal B."/>
            <person name="Rivero F."/>
            <person name="John U."/>
            <person name="Schleicher M."/>
            <person name="Eichinger L."/>
            <person name="Platzer M."/>
            <person name="Noegel A.A."/>
            <person name="Schaap P."/>
            <person name="Gloeckner G."/>
        </authorList>
    </citation>
    <scope>NUCLEOTIDE SEQUENCE [LARGE SCALE GENOMIC DNA]</scope>
    <source>
        <strain evidence="2">ATCC 26659 / Pp 5 / PN500</strain>
    </source>
</reference>
<protein>
    <submittedName>
        <fullName evidence="1">Uncharacterized protein</fullName>
    </submittedName>
</protein>
<sequence>MVYILDLAKTTSIYRFNNIQVLYMDIKSENHIQLNNLFEYVSKFTALKKLVISTESWSLLGEIKKMFPTLLLDVYFKERSYNLYPILYPEFSQYDCNITNSYILQSSRVFDSTSD</sequence>
<dbReference type="AlphaFoldDB" id="D3AWX5"/>
<comment type="caution">
    <text evidence="1">The sequence shown here is derived from an EMBL/GenBank/DDBJ whole genome shotgun (WGS) entry which is preliminary data.</text>
</comment>
<accession>D3AWX5</accession>
<proteinExistence type="predicted"/>
<dbReference type="GeneID" id="31356135"/>
<gene>
    <name evidence="1" type="ORF">PPL_00603</name>
</gene>
<keyword evidence="2" id="KW-1185">Reference proteome</keyword>
<name>D3AWX5_HETP5</name>
<evidence type="ECO:0000313" key="1">
    <source>
        <dbReference type="EMBL" id="EFA86798.1"/>
    </source>
</evidence>
<dbReference type="RefSeq" id="XP_020438901.1">
    <property type="nucleotide sequence ID" value="XM_020571627.1"/>
</dbReference>
<dbReference type="InParanoid" id="D3AWX5"/>
<dbReference type="EMBL" id="ADBJ01000002">
    <property type="protein sequence ID" value="EFA86798.1"/>
    <property type="molecule type" value="Genomic_DNA"/>
</dbReference>
<evidence type="ECO:0000313" key="2">
    <source>
        <dbReference type="Proteomes" id="UP000001396"/>
    </source>
</evidence>
<dbReference type="Proteomes" id="UP000001396">
    <property type="component" value="Unassembled WGS sequence"/>
</dbReference>
<organism evidence="1 2">
    <name type="scientific">Heterostelium pallidum (strain ATCC 26659 / Pp 5 / PN500)</name>
    <name type="common">Cellular slime mold</name>
    <name type="synonym">Polysphondylium pallidum</name>
    <dbReference type="NCBI Taxonomy" id="670386"/>
    <lineage>
        <taxon>Eukaryota</taxon>
        <taxon>Amoebozoa</taxon>
        <taxon>Evosea</taxon>
        <taxon>Eumycetozoa</taxon>
        <taxon>Dictyostelia</taxon>
        <taxon>Acytosteliales</taxon>
        <taxon>Acytosteliaceae</taxon>
        <taxon>Heterostelium</taxon>
    </lineage>
</organism>